<dbReference type="InterPro" id="IPR000601">
    <property type="entry name" value="PKD_dom"/>
</dbReference>
<dbReference type="Pfam" id="PF19081">
    <property type="entry name" value="Ig_7"/>
    <property type="match status" value="6"/>
</dbReference>
<feature type="chain" id="PRO_5032658851" evidence="1">
    <location>
        <begin position="24"/>
        <end position="2116"/>
    </location>
</feature>
<evidence type="ECO:0000256" key="1">
    <source>
        <dbReference type="SAM" id="SignalP"/>
    </source>
</evidence>
<dbReference type="Proteomes" id="UP000563094">
    <property type="component" value="Unassembled WGS sequence"/>
</dbReference>
<dbReference type="InterPro" id="IPR026341">
    <property type="entry name" value="T9SS_type_B"/>
</dbReference>
<dbReference type="Gene3D" id="2.60.40.10">
    <property type="entry name" value="Immunoglobulins"/>
    <property type="match status" value="5"/>
</dbReference>
<name>A0A839GJ12_9BACT</name>
<organism evidence="3 4">
    <name type="scientific">Rufibacter quisquiliarum</name>
    <dbReference type="NCBI Taxonomy" id="1549639"/>
    <lineage>
        <taxon>Bacteria</taxon>
        <taxon>Pseudomonadati</taxon>
        <taxon>Bacteroidota</taxon>
        <taxon>Cytophagia</taxon>
        <taxon>Cytophagales</taxon>
        <taxon>Hymenobacteraceae</taxon>
        <taxon>Rufibacter</taxon>
    </lineage>
</organism>
<dbReference type="InterPro" id="IPR013783">
    <property type="entry name" value="Ig-like_fold"/>
</dbReference>
<evidence type="ECO:0000259" key="2">
    <source>
        <dbReference type="PROSITE" id="PS50093"/>
    </source>
</evidence>
<dbReference type="SMART" id="SM00089">
    <property type="entry name" value="PKD"/>
    <property type="match status" value="5"/>
</dbReference>
<feature type="signal peptide" evidence="1">
    <location>
        <begin position="1"/>
        <end position="23"/>
    </location>
</feature>
<dbReference type="RefSeq" id="WP_182513764.1">
    <property type="nucleotide sequence ID" value="NZ_JACJIQ010000014.1"/>
</dbReference>
<gene>
    <name evidence="3" type="ORF">FHS90_003340</name>
</gene>
<feature type="domain" description="PKD" evidence="2">
    <location>
        <begin position="71"/>
        <end position="120"/>
    </location>
</feature>
<dbReference type="Pfam" id="PF13585">
    <property type="entry name" value="CHU_C"/>
    <property type="match status" value="1"/>
</dbReference>
<dbReference type="InterPro" id="IPR044023">
    <property type="entry name" value="Ig_7"/>
</dbReference>
<sequence length="2116" mass="221686">MSPYKKILCFLSLLLFWSLTSYAQSCPDQPDPSIADANAENFIQCSSIVGSYDYKLEIYNTSTTIATNKEYTIEWGDGQKNTYPASFDVANHTYKTRGKFDLKVTVTSQSGCTESKTYTVFNGSNPGFGLQSPGNTSDCAPATFTFGITGITSNSPSTTYKIWFDDGSEPMYFTQATIPASITHTFTKSSRETANGFTIYGEAIDCVNRKTTSSVSGIIVSSKPIAGFSFKPGSPVCVNQKVDFQDESTGGFNGNNPSNSGAYRRNWSIEPATGWTYTNATSSTSEKPSIIFTQPGVYVIKLKVDPVGSSSTCQGDETSKTITVQEPGVAAFKLLPEQLNGCTPNKVAVSNLSSGTGVQYTWSVLPAEGVTYASGTDKDASPVFLFTKPGKYSVKLSAKNACGTTTATEEIIIRDKPTVTLPATATYCGPQTIAFTAANSAHAPVYDTKGGTISRYQWTLQGAGASFADANMATEANPTINFTDPGQFQVKVEIWNECGVSTAAVQTVTILEQPVLPKVAPALICYGTTATLTAEGNAARYNWYASQEATTVLGSNASFTTPALTATTTYYVEAVSANNCTAPQRVPVTVTVQPLPAAPTTAVAEIISCAGSSATLAASATGGTVTWFAAATGGEALGTGEKFTTPILTAGTVTYYAATVTPESCASSNRTPIKVTVYPAITGNTIGQAHTICLGGTATTLTGGTLSGGDNSFKYLWESSTDGVTFTSAANTRTSANYSPGKITQSTWFRRTVTSASGNCTSVSAPVKVTVVPAVTGNTLLTAAQTICSGTKPALIEGSLPGGGNGGTPQYLWESSTTSATASFTAATGTNNQQSFQPGNLTQTTWFRRRVTIDGCAQYTAAVQVSVNPLSQPPTAAGVTICSGATATLTATAPGGPYEWYASSIGGEPLFTGDSFETPALTATTTYYVQSTATGGCTVSRTAVKVTVQPPIANNTIAQVAAICQDATPATITGTKPTGGNGTPVYVWEVSTDEQTFTTAPGTFTGQNYSSGALRTTTWFRRKVTMGACVEYSNVVQVVVTPAIVPVTMPADITVCAGSPVPAIQVPAATGGDGTYTYRWEKSTTSATAGFTTITNNGTDDTYAPGVISNTSATVWYRRVTLSGQCTLTSGAIKVTVLPLPVAPTATNVTICQGSSTVLTATPASSDYRVQWYDAPTGGNLIHEGHALTTPKLEETTTYYAQTVSLSGCPSSVRKAVTVTVNPVIENNTIASGHTICAGTTSPQLVGSTPTGGNNGYQYAWEMSTTSATSGFGPITGIISNQINFNPGVLQQTTWYRRKVTSYPCSDYSEAVKVEVQPAIAQNTISDDQSICAQTAPALLKGQLPTGGDGNYTYVWESSTNSATSGFTTAAGEATAQDYAPAVLTQTTWFRRRVTAGACAGAYSNVVKVTVNQLPAAPQVAAVTVCHSERATLTVKSPLTDVVYEWYTEPTGGTAVARGTASFTTSNLFQSSLFYVQAVRGNCASPRISIAVAVLDPIGNNILAEGQQVCAGSAAATILGSVPTGSNGKFTYQWESSADGMTFTNASGSSTSPNYTPGTLFQSMWYRRIVKSENCVPHVSEPVKITVSPAINNNFITADQVIYGNSKPNTLSGTTPSGGNGTYSFEWQSSTTGSSTGFTAIEENGNSRTYSPGPLTQTTWFRRVVISGGCRHISGVVTITIRTAVSQNTITADQNICAGSTPATLTGSDPVGGDGDFSYAWEMSTTSPTSGFVTAPGIADDKNYAPAALQQTAWFRRKVSSGASTSTSNTVKVTVFAAVTNNTISTDQTICVGSSPARLTGSTPSGGNGTFTYVWESSTTSESTGFTTAAGTSSEQHYSPGTLQRTTWFRRRVLSGSCNNIISAAVMITANPRPAPPVAQGTTICAGTTTTLSASISTSGTVVEWYDAEQGGKKLFDGVTYTTLPLQNTTTFYVQSVSSGCASDRVPVTVTVPAPTAYAGEDVSVESGNNIELTASGGVSYKWFPSTGLTKDNIANPVFKGLESQVYTVTVTTAEGCVSTDEVKVTVIHPVNLTNGFTPNGDSMNETWELPDLKAYPNCRVEIFNRWGNKVFESKGYTTPWDGRYNGQPLPAATYYYIIRLDDKKPPLSGNVTIIK</sequence>
<dbReference type="InterPro" id="IPR035986">
    <property type="entry name" value="PKD_dom_sf"/>
</dbReference>
<reference evidence="3 4" key="1">
    <citation type="submission" date="2020-08" db="EMBL/GenBank/DDBJ databases">
        <title>Genomic Encyclopedia of Type Strains, Phase IV (KMG-IV): sequencing the most valuable type-strain genomes for metagenomic binning, comparative biology and taxonomic classification.</title>
        <authorList>
            <person name="Goeker M."/>
        </authorList>
    </citation>
    <scope>NUCLEOTIDE SEQUENCE [LARGE SCALE GENOMIC DNA]</scope>
    <source>
        <strain evidence="3 4">DSM 29854</strain>
    </source>
</reference>
<dbReference type="NCBIfam" id="TIGR04131">
    <property type="entry name" value="Bac_Flav_CTERM"/>
    <property type="match status" value="1"/>
</dbReference>
<dbReference type="PROSITE" id="PS50093">
    <property type="entry name" value="PKD"/>
    <property type="match status" value="2"/>
</dbReference>
<dbReference type="InterPro" id="IPR022409">
    <property type="entry name" value="PKD/Chitinase_dom"/>
</dbReference>
<dbReference type="EMBL" id="JACJIQ010000014">
    <property type="protein sequence ID" value="MBA9078610.1"/>
    <property type="molecule type" value="Genomic_DNA"/>
</dbReference>
<evidence type="ECO:0000313" key="3">
    <source>
        <dbReference type="EMBL" id="MBA9078610.1"/>
    </source>
</evidence>
<keyword evidence="1" id="KW-0732">Signal</keyword>
<keyword evidence="4" id="KW-1185">Reference proteome</keyword>
<evidence type="ECO:0000313" key="4">
    <source>
        <dbReference type="Proteomes" id="UP000563094"/>
    </source>
</evidence>
<protein>
    <submittedName>
        <fullName evidence="3">Gliding motility-associated-like protein</fullName>
    </submittedName>
</protein>
<proteinExistence type="predicted"/>
<comment type="caution">
    <text evidence="3">The sequence shown here is derived from an EMBL/GenBank/DDBJ whole genome shotgun (WGS) entry which is preliminary data.</text>
</comment>
<accession>A0A839GJ12</accession>
<feature type="domain" description="PKD" evidence="2">
    <location>
        <begin position="330"/>
        <end position="413"/>
    </location>
</feature>
<dbReference type="SUPFAM" id="SSF49299">
    <property type="entry name" value="PKD domain"/>
    <property type="match status" value="3"/>
</dbReference>